<reference evidence="5 6" key="1">
    <citation type="submission" date="2013-09" db="EMBL/GenBank/DDBJ databases">
        <title>Corchorus capsularis genome sequencing.</title>
        <authorList>
            <person name="Alam M."/>
            <person name="Haque M.S."/>
            <person name="Islam M.S."/>
            <person name="Emdad E.M."/>
            <person name="Islam M.M."/>
            <person name="Ahmed B."/>
            <person name="Halim A."/>
            <person name="Hossen Q.M.M."/>
            <person name="Hossain M.Z."/>
            <person name="Ahmed R."/>
            <person name="Khan M.M."/>
            <person name="Islam R."/>
            <person name="Rashid M.M."/>
            <person name="Khan S.A."/>
            <person name="Rahman M.S."/>
            <person name="Alam M."/>
        </authorList>
    </citation>
    <scope>NUCLEOTIDE SEQUENCE [LARGE SCALE GENOMIC DNA]</scope>
    <source>
        <strain evidence="6">cv. CVL-1</strain>
        <tissue evidence="5">Whole seedling</tissue>
    </source>
</reference>
<dbReference type="InterPro" id="IPR012677">
    <property type="entry name" value="Nucleotide-bd_a/b_plait_sf"/>
</dbReference>
<evidence type="ECO:0000313" key="5">
    <source>
        <dbReference type="EMBL" id="OMO54090.1"/>
    </source>
</evidence>
<sequence>MSGGVSMDESNRTLLVTVSDVQFPVTDEVLNHIFSPYGTLEKITILPEAATVGFQALVEFQQHHSAAAAKNSLHGRDIYDDCCRLDIKFSQPPPPEDFDQTFDRFQLHLKACLAAIQEDSVEPKLKNGDSKLNAGSGWKHDLQKLMSELDKKIDAKLESKLKELRAEMRMEFKKMLVESFPLREDDDKGNCPLPDSNLGFSDLEYHRPRLECPKFNGDDFKGWYLKLKQYFEVENVPEDSKVFVAMMSMEGDALNWHIFYTRNQGGSIKNLTWPLYKEALLERYAPDPMSELLQLKQTTTVEQYNDEFLGTLLLLDDMSECLARAIFVENLKPEISQILKFFRPQKLDHAFLLARRIEYMINMELGYESIIMNLRLYHLTLQNH</sequence>
<organism evidence="5 6">
    <name type="scientific">Corchorus capsularis</name>
    <name type="common">Jute</name>
    <dbReference type="NCBI Taxonomy" id="210143"/>
    <lineage>
        <taxon>Eukaryota</taxon>
        <taxon>Viridiplantae</taxon>
        <taxon>Streptophyta</taxon>
        <taxon>Embryophyta</taxon>
        <taxon>Tracheophyta</taxon>
        <taxon>Spermatophyta</taxon>
        <taxon>Magnoliopsida</taxon>
        <taxon>eudicotyledons</taxon>
        <taxon>Gunneridae</taxon>
        <taxon>Pentapetalae</taxon>
        <taxon>rosids</taxon>
        <taxon>malvids</taxon>
        <taxon>Malvales</taxon>
        <taxon>Malvaceae</taxon>
        <taxon>Grewioideae</taxon>
        <taxon>Apeibeae</taxon>
        <taxon>Corchorus</taxon>
    </lineage>
</organism>
<dbReference type="PANTHER" id="PTHR15592">
    <property type="entry name" value="MATRIN 3/NUCLEAR PROTEIN 220-RELATED"/>
    <property type="match status" value="1"/>
</dbReference>
<dbReference type="AlphaFoldDB" id="A0A1R3G7T6"/>
<evidence type="ECO:0000256" key="2">
    <source>
        <dbReference type="ARBA" id="ARBA00022884"/>
    </source>
</evidence>
<dbReference type="EMBL" id="AWWV01015035">
    <property type="protein sequence ID" value="OMO54090.1"/>
    <property type="molecule type" value="Genomic_DNA"/>
</dbReference>
<dbReference type="InterPro" id="IPR000504">
    <property type="entry name" value="RRM_dom"/>
</dbReference>
<accession>A0A1R3G7T6</accession>
<feature type="domain" description="RRM" evidence="4">
    <location>
        <begin position="14"/>
        <end position="92"/>
    </location>
</feature>
<dbReference type="PROSITE" id="PS50102">
    <property type="entry name" value="RRM"/>
    <property type="match status" value="1"/>
</dbReference>
<keyword evidence="2 3" id="KW-0694">RNA-binding</keyword>
<dbReference type="InterPro" id="IPR021790">
    <property type="entry name" value="PTBP1-like_RRM2"/>
</dbReference>
<proteinExistence type="predicted"/>
<dbReference type="Gene3D" id="3.30.70.330">
    <property type="match status" value="1"/>
</dbReference>
<protein>
    <recommendedName>
        <fullName evidence="4">RRM domain-containing protein</fullName>
    </recommendedName>
</protein>
<dbReference type="STRING" id="210143.A0A1R3G7T6"/>
<dbReference type="InterPro" id="IPR035979">
    <property type="entry name" value="RBD_domain_sf"/>
</dbReference>
<dbReference type="SMART" id="SM00360">
    <property type="entry name" value="RRM"/>
    <property type="match status" value="1"/>
</dbReference>
<dbReference type="Pfam" id="PF19259">
    <property type="entry name" value="Ty3_capsid"/>
    <property type="match status" value="1"/>
</dbReference>
<keyword evidence="1" id="KW-0677">Repeat</keyword>
<name>A0A1R3G7T6_COCAP</name>
<dbReference type="OrthoDB" id="1002571at2759"/>
<evidence type="ECO:0000256" key="1">
    <source>
        <dbReference type="ARBA" id="ARBA00022737"/>
    </source>
</evidence>
<dbReference type="GO" id="GO:0003723">
    <property type="term" value="F:RNA binding"/>
    <property type="evidence" value="ECO:0007669"/>
    <property type="project" value="UniProtKB-UniRule"/>
</dbReference>
<dbReference type="Gramene" id="OMO54090">
    <property type="protein sequence ID" value="OMO54090"/>
    <property type="gene ID" value="CCACVL1_28069"/>
</dbReference>
<gene>
    <name evidence="5" type="ORF">CCACVL1_28069</name>
</gene>
<evidence type="ECO:0000313" key="6">
    <source>
        <dbReference type="Proteomes" id="UP000188268"/>
    </source>
</evidence>
<dbReference type="Pfam" id="PF11835">
    <property type="entry name" value="RRM_8"/>
    <property type="match status" value="1"/>
</dbReference>
<keyword evidence="6" id="KW-1185">Reference proteome</keyword>
<dbReference type="InterPro" id="IPR045358">
    <property type="entry name" value="Ty3_capsid"/>
</dbReference>
<comment type="caution">
    <text evidence="5">The sequence shown here is derived from an EMBL/GenBank/DDBJ whole genome shotgun (WGS) entry which is preliminary data.</text>
</comment>
<evidence type="ECO:0000256" key="3">
    <source>
        <dbReference type="PROSITE-ProRule" id="PRU00176"/>
    </source>
</evidence>
<dbReference type="CDD" id="cd12422">
    <property type="entry name" value="RRM2_PTBP1_hnRNPL_like"/>
    <property type="match status" value="1"/>
</dbReference>
<dbReference type="Proteomes" id="UP000188268">
    <property type="component" value="Unassembled WGS sequence"/>
</dbReference>
<dbReference type="SUPFAM" id="SSF54928">
    <property type="entry name" value="RNA-binding domain, RBD"/>
    <property type="match status" value="1"/>
</dbReference>
<evidence type="ECO:0000259" key="4">
    <source>
        <dbReference type="PROSITE" id="PS50102"/>
    </source>
</evidence>